<gene>
    <name evidence="10" type="ORF">OCV57_03675</name>
</gene>
<dbReference type="GO" id="GO:0015074">
    <property type="term" value="P:DNA integration"/>
    <property type="evidence" value="ECO:0007669"/>
    <property type="project" value="UniProtKB-KW"/>
</dbReference>
<protein>
    <submittedName>
        <fullName evidence="10">Site-specific integrase</fullName>
    </submittedName>
</protein>
<dbReference type="SUPFAM" id="SSF56349">
    <property type="entry name" value="DNA breaking-rejoining enzymes"/>
    <property type="match status" value="1"/>
</dbReference>
<dbReference type="InterPro" id="IPR004107">
    <property type="entry name" value="Integrase_SAM-like_N"/>
</dbReference>
<keyword evidence="3" id="KW-0229">DNA integration</keyword>
<dbReference type="PANTHER" id="PTHR30349">
    <property type="entry name" value="PHAGE INTEGRASE-RELATED"/>
    <property type="match status" value="1"/>
</dbReference>
<dbReference type="InterPro" id="IPR010998">
    <property type="entry name" value="Integrase_recombinase_N"/>
</dbReference>
<dbReference type="Gene3D" id="1.10.150.130">
    <property type="match status" value="1"/>
</dbReference>
<dbReference type="PROSITE" id="PS51900">
    <property type="entry name" value="CB"/>
    <property type="match status" value="1"/>
</dbReference>
<comment type="function">
    <text evidence="1">Site-specific tyrosine recombinase, which acts by catalyzing the cutting and rejoining of the recombining DNA molecules.</text>
</comment>
<evidence type="ECO:0000313" key="10">
    <source>
        <dbReference type="EMBL" id="MCU6705028.1"/>
    </source>
</evidence>
<evidence type="ECO:0000256" key="6">
    <source>
        <dbReference type="PROSITE-ProRule" id="PRU01248"/>
    </source>
</evidence>
<dbReference type="Pfam" id="PF00589">
    <property type="entry name" value="Phage_integrase"/>
    <property type="match status" value="1"/>
</dbReference>
<evidence type="ECO:0000256" key="5">
    <source>
        <dbReference type="ARBA" id="ARBA00023172"/>
    </source>
</evidence>
<feature type="compositionally biased region" description="Basic and acidic residues" evidence="7">
    <location>
        <begin position="391"/>
        <end position="401"/>
    </location>
</feature>
<dbReference type="PROSITE" id="PS51898">
    <property type="entry name" value="TYR_RECOMBINASE"/>
    <property type="match status" value="1"/>
</dbReference>
<keyword evidence="4 6" id="KW-0238">DNA-binding</keyword>
<proteinExistence type="inferred from homology"/>
<evidence type="ECO:0000256" key="1">
    <source>
        <dbReference type="ARBA" id="ARBA00003283"/>
    </source>
</evidence>
<organism evidence="10 11">
    <name type="scientific">Hominimerdicola aceti</name>
    <dbReference type="NCBI Taxonomy" id="2981726"/>
    <lineage>
        <taxon>Bacteria</taxon>
        <taxon>Bacillati</taxon>
        <taxon>Bacillota</taxon>
        <taxon>Clostridia</taxon>
        <taxon>Eubacteriales</taxon>
        <taxon>Oscillospiraceae</taxon>
        <taxon>Hominimerdicola</taxon>
    </lineage>
</organism>
<dbReference type="InterPro" id="IPR050090">
    <property type="entry name" value="Tyrosine_recombinase_XerCD"/>
</dbReference>
<feature type="compositionally biased region" description="Acidic residues" evidence="7">
    <location>
        <begin position="402"/>
        <end position="417"/>
    </location>
</feature>
<dbReference type="Gene3D" id="1.10.443.10">
    <property type="entry name" value="Intergrase catalytic core"/>
    <property type="match status" value="1"/>
</dbReference>
<dbReference type="PANTHER" id="PTHR30349:SF64">
    <property type="entry name" value="PROPHAGE INTEGRASE INTD-RELATED"/>
    <property type="match status" value="1"/>
</dbReference>
<reference evidence="10 11" key="1">
    <citation type="journal article" date="2021" name="ISME Commun">
        <title>Automated analysis of genomic sequences facilitates high-throughput and comprehensive description of bacteria.</title>
        <authorList>
            <person name="Hitch T.C.A."/>
        </authorList>
    </citation>
    <scope>NUCLEOTIDE SEQUENCE [LARGE SCALE GENOMIC DNA]</scope>
    <source>
        <strain evidence="10 11">Sanger_31</strain>
    </source>
</reference>
<dbReference type="RefSeq" id="WP_022286566.1">
    <property type="nucleotide sequence ID" value="NZ_JAOQJZ010000003.1"/>
</dbReference>
<comment type="similarity">
    <text evidence="2">Belongs to the 'phage' integrase family.</text>
</comment>
<feature type="domain" description="Core-binding (CB)" evidence="9">
    <location>
        <begin position="68"/>
        <end position="158"/>
    </location>
</feature>
<evidence type="ECO:0000313" key="11">
    <source>
        <dbReference type="Proteomes" id="UP001208131"/>
    </source>
</evidence>
<accession>A0AAE3LGZ0</accession>
<dbReference type="InterPro" id="IPR044068">
    <property type="entry name" value="CB"/>
</dbReference>
<dbReference type="GO" id="GO:0003677">
    <property type="term" value="F:DNA binding"/>
    <property type="evidence" value="ECO:0007669"/>
    <property type="project" value="UniProtKB-UniRule"/>
</dbReference>
<keyword evidence="5" id="KW-0233">DNA recombination</keyword>
<dbReference type="EMBL" id="JAOQJZ010000003">
    <property type="protein sequence ID" value="MCU6705028.1"/>
    <property type="molecule type" value="Genomic_DNA"/>
</dbReference>
<dbReference type="InterPro" id="IPR013762">
    <property type="entry name" value="Integrase-like_cat_sf"/>
</dbReference>
<dbReference type="InterPro" id="IPR011010">
    <property type="entry name" value="DNA_brk_join_enz"/>
</dbReference>
<evidence type="ECO:0000256" key="4">
    <source>
        <dbReference type="ARBA" id="ARBA00023125"/>
    </source>
</evidence>
<sequence>MATIRKRPNGTYEIKVSCGYGVDGKQRNQYKSYKPEPGMTPRQIEKEVQRQAILFEEDCKRGQITAAVKFETFAEQWFEEYAKVNLRSTSYSRMKQLTKRIYPALGHKRLDKITSRDIQKFVTDLLINGKNMNNGKPLSRKTAVHHLSLISDVFSYAIRMGMLTDNPCRRVVVPKSEQEEKQIYTLDEVKTLYEHLRDEPMKYQVYLLLSIYSGFRRSEMLGLEWKDIDFENSLIHVRRTSQYTKEKGIYTDTTKTRKSKRVSKFPPSIMNLLKQFKTEQDKEAKQLGTKWEDHDRLFTKWNGAPMNPQTPFEWLQGYCERIGIPFRNIHSLRHLHASLLIFEGVDVVAVSADMGHSVVGTTLNLYSHMFQEARARNCDAISNALSFTNEVKAKEEKHSEDSTEGTYEDEDEQEEEQFGQVFGA</sequence>
<dbReference type="Proteomes" id="UP001208131">
    <property type="component" value="Unassembled WGS sequence"/>
</dbReference>
<feature type="domain" description="Tyr recombinase" evidence="8">
    <location>
        <begin position="179"/>
        <end position="380"/>
    </location>
</feature>
<dbReference type="GO" id="GO:0006310">
    <property type="term" value="P:DNA recombination"/>
    <property type="evidence" value="ECO:0007669"/>
    <property type="project" value="UniProtKB-KW"/>
</dbReference>
<evidence type="ECO:0000256" key="2">
    <source>
        <dbReference type="ARBA" id="ARBA00008857"/>
    </source>
</evidence>
<dbReference type="CDD" id="cd01189">
    <property type="entry name" value="INT_ICEBs1_C_like"/>
    <property type="match status" value="1"/>
</dbReference>
<evidence type="ECO:0000259" key="9">
    <source>
        <dbReference type="PROSITE" id="PS51900"/>
    </source>
</evidence>
<evidence type="ECO:0000259" key="8">
    <source>
        <dbReference type="PROSITE" id="PS51898"/>
    </source>
</evidence>
<dbReference type="Pfam" id="PF14659">
    <property type="entry name" value="Phage_int_SAM_3"/>
    <property type="match status" value="1"/>
</dbReference>
<name>A0AAE3LGZ0_9FIRM</name>
<dbReference type="InterPro" id="IPR002104">
    <property type="entry name" value="Integrase_catalytic"/>
</dbReference>
<dbReference type="AlphaFoldDB" id="A0AAE3LGZ0"/>
<evidence type="ECO:0000256" key="3">
    <source>
        <dbReference type="ARBA" id="ARBA00022908"/>
    </source>
</evidence>
<evidence type="ECO:0000256" key="7">
    <source>
        <dbReference type="SAM" id="MobiDB-lite"/>
    </source>
</evidence>
<feature type="region of interest" description="Disordered" evidence="7">
    <location>
        <begin position="390"/>
        <end position="424"/>
    </location>
</feature>
<keyword evidence="11" id="KW-1185">Reference proteome</keyword>
<comment type="caution">
    <text evidence="10">The sequence shown here is derived from an EMBL/GenBank/DDBJ whole genome shotgun (WGS) entry which is preliminary data.</text>
</comment>